<protein>
    <submittedName>
        <fullName evidence="8">Bromodomain-containing protein</fullName>
    </submittedName>
</protein>
<dbReference type="InParanoid" id="A0A165E7C3"/>
<dbReference type="PROSITE" id="PS50014">
    <property type="entry name" value="BROMODOMAIN_2"/>
    <property type="match status" value="2"/>
</dbReference>
<feature type="region of interest" description="Disordered" evidence="5">
    <location>
        <begin position="554"/>
        <end position="574"/>
    </location>
</feature>
<feature type="domain" description="Bromo" evidence="6">
    <location>
        <begin position="261"/>
        <end position="345"/>
    </location>
</feature>
<feature type="region of interest" description="Disordered" evidence="5">
    <location>
        <begin position="754"/>
        <end position="792"/>
    </location>
</feature>
<dbReference type="InterPro" id="IPR020894">
    <property type="entry name" value="Cadherin_CS"/>
</dbReference>
<proteinExistence type="predicted"/>
<feature type="compositionally biased region" description="Polar residues" evidence="5">
    <location>
        <begin position="143"/>
        <end position="153"/>
    </location>
</feature>
<feature type="compositionally biased region" description="Pro residues" evidence="5">
    <location>
        <begin position="377"/>
        <end position="387"/>
    </location>
</feature>
<dbReference type="InterPro" id="IPR001487">
    <property type="entry name" value="Bromodomain"/>
</dbReference>
<comment type="subcellular location">
    <subcellularLocation>
        <location evidence="1">Membrane</location>
    </subcellularLocation>
</comment>
<feature type="region of interest" description="Disordered" evidence="5">
    <location>
        <begin position="719"/>
        <end position="739"/>
    </location>
</feature>
<evidence type="ECO:0000256" key="4">
    <source>
        <dbReference type="PROSITE-ProRule" id="PRU00035"/>
    </source>
</evidence>
<dbReference type="GO" id="GO:0007155">
    <property type="term" value="P:cell adhesion"/>
    <property type="evidence" value="ECO:0007669"/>
    <property type="project" value="InterPro"/>
</dbReference>
<dbReference type="Pfam" id="PF00439">
    <property type="entry name" value="Bromodomain"/>
    <property type="match status" value="2"/>
</dbReference>
<dbReference type="InterPro" id="IPR027353">
    <property type="entry name" value="NET_dom"/>
</dbReference>
<feature type="compositionally biased region" description="Basic and acidic residues" evidence="5">
    <location>
        <begin position="595"/>
        <end position="606"/>
    </location>
</feature>
<keyword evidence="2 4" id="KW-0103">Bromodomain</keyword>
<feature type="compositionally biased region" description="Basic and acidic residues" evidence="5">
    <location>
        <begin position="192"/>
        <end position="201"/>
    </location>
</feature>
<feature type="region of interest" description="Disordered" evidence="5">
    <location>
        <begin position="586"/>
        <end position="646"/>
    </location>
</feature>
<accession>A0A165E7C3</accession>
<keyword evidence="9" id="KW-1185">Reference proteome</keyword>
<dbReference type="PRINTS" id="PR00503">
    <property type="entry name" value="BROMODOMAIN"/>
</dbReference>
<reference evidence="8 9" key="1">
    <citation type="journal article" date="2016" name="Mol. Biol. Evol.">
        <title>Comparative Genomics of Early-Diverging Mushroom-Forming Fungi Provides Insights into the Origins of Lignocellulose Decay Capabilities.</title>
        <authorList>
            <person name="Nagy L.G."/>
            <person name="Riley R."/>
            <person name="Tritt A."/>
            <person name="Adam C."/>
            <person name="Daum C."/>
            <person name="Floudas D."/>
            <person name="Sun H."/>
            <person name="Yadav J.S."/>
            <person name="Pangilinan J."/>
            <person name="Larsson K.H."/>
            <person name="Matsuura K."/>
            <person name="Barry K."/>
            <person name="Labutti K."/>
            <person name="Kuo R."/>
            <person name="Ohm R.A."/>
            <person name="Bhattacharya S.S."/>
            <person name="Shirouzu T."/>
            <person name="Yoshinaga Y."/>
            <person name="Martin F.M."/>
            <person name="Grigoriev I.V."/>
            <person name="Hibbett D.S."/>
        </authorList>
    </citation>
    <scope>NUCLEOTIDE SEQUENCE [LARGE SCALE GENOMIC DNA]</scope>
    <source>
        <strain evidence="8 9">93-53</strain>
    </source>
</reference>
<gene>
    <name evidence="8" type="ORF">LAESUDRAFT_653980</name>
</gene>
<feature type="compositionally biased region" description="Pro residues" evidence="5">
    <location>
        <begin position="222"/>
        <end position="233"/>
    </location>
</feature>
<dbReference type="PROSITE" id="PS00232">
    <property type="entry name" value="CADHERIN_1"/>
    <property type="match status" value="1"/>
</dbReference>
<dbReference type="InterPro" id="IPR038336">
    <property type="entry name" value="NET_sf"/>
</dbReference>
<dbReference type="OrthoDB" id="784962at2759"/>
<dbReference type="RefSeq" id="XP_040764122.1">
    <property type="nucleotide sequence ID" value="XM_040904461.1"/>
</dbReference>
<evidence type="ECO:0000313" key="9">
    <source>
        <dbReference type="Proteomes" id="UP000076871"/>
    </source>
</evidence>
<dbReference type="GO" id="GO:0000785">
    <property type="term" value="C:chromatin"/>
    <property type="evidence" value="ECO:0007669"/>
    <property type="project" value="TreeGrafter"/>
</dbReference>
<dbReference type="GO" id="GO:0005886">
    <property type="term" value="C:plasma membrane"/>
    <property type="evidence" value="ECO:0007669"/>
    <property type="project" value="InterPro"/>
</dbReference>
<sequence>MSDALLANGVNNINGISSPESVAVDSPATPIDNSTTTDIKIDVEYTERESDVRHEPVAMKLDVKSDTPVEDASVLPQVGTPVDPGELLCEISHRSSDTIPIEPPKGTPPPPNGQLLEDVRMAEEASSNTEGDVQMADGEAQSPLPNGLSNGHTAESPARPPLPTSVPAVSSAETAVDSLAPAPSPYPNNTTSEHDDHDKPPPAKRARKLSDAEKASVANTGTPPPASVSPEPQPVAESQVAQQMLSVPQWRFGTSTIRTLKKLKDAGPFLAPVDPVALNIPHYPSIVKHPMDFSTVERKMAASNPSKPDPNPLNPRYHTANEFITDVRLIFGNCALFNGPDHPITAMGKRVEAVFDKQIKQMPPPEEPKPVVKKAATPPPPPPPPKKTPVRRPSTSVPVIRRTEDSTAGGRPKREIHPPPPKDLPYTDIPKKTRRAKGPKNDIFAEQFKFCDKIVKELHKKSYYTIASPFYEPVDWLKLDIPQYPKVIKKPMDLSTIRRKLQEGEYNTPEKFREDFKLMIRNSMTFNPPKNPVHEAGRELDRLFDEKWRELPPLRSHAVSDEEDEEEDLDSEDERQRMIVSMENQILNMKSNLDSLKRKAAKPEKKEKRKEKKPAVPVASTSKSTTKQPKTAANGRKKAKKSTNDDDVLSFDQKKDLSDTIGKLDGAKLERVIQIIHEGVPEIRDSTEEIELEIDQLPATVLLKLYNFVIRPLRTSATKRARSGKGTGTGGLKRKSMDEDVEAAKIRALEERIKLFDQNDHSPGRASDAAPVEYSEHSSAESSSESSASDSE</sequence>
<dbReference type="InterPro" id="IPR036427">
    <property type="entry name" value="Bromodomain-like_sf"/>
</dbReference>
<dbReference type="GO" id="GO:0006338">
    <property type="term" value="P:chromatin remodeling"/>
    <property type="evidence" value="ECO:0007669"/>
    <property type="project" value="TreeGrafter"/>
</dbReference>
<dbReference type="Pfam" id="PF17035">
    <property type="entry name" value="BET"/>
    <property type="match status" value="1"/>
</dbReference>
<evidence type="ECO:0000256" key="5">
    <source>
        <dbReference type="SAM" id="MobiDB-lite"/>
    </source>
</evidence>
<dbReference type="EMBL" id="KV427625">
    <property type="protein sequence ID" value="KZT06382.1"/>
    <property type="molecule type" value="Genomic_DNA"/>
</dbReference>
<feature type="region of interest" description="Disordered" evidence="5">
    <location>
        <begin position="361"/>
        <end position="437"/>
    </location>
</feature>
<dbReference type="STRING" id="1314785.A0A165E7C3"/>
<evidence type="ECO:0000313" key="8">
    <source>
        <dbReference type="EMBL" id="KZT06382.1"/>
    </source>
</evidence>
<dbReference type="PROSITE" id="PS51525">
    <property type="entry name" value="NET"/>
    <property type="match status" value="1"/>
</dbReference>
<dbReference type="SUPFAM" id="SSF47370">
    <property type="entry name" value="Bromodomain"/>
    <property type="match status" value="2"/>
</dbReference>
<feature type="compositionally biased region" description="Low complexity" evidence="5">
    <location>
        <begin position="780"/>
        <end position="792"/>
    </location>
</feature>
<dbReference type="GO" id="GO:0006355">
    <property type="term" value="P:regulation of DNA-templated transcription"/>
    <property type="evidence" value="ECO:0007669"/>
    <property type="project" value="TreeGrafter"/>
</dbReference>
<evidence type="ECO:0000259" key="6">
    <source>
        <dbReference type="PROSITE" id="PS50014"/>
    </source>
</evidence>
<feature type="compositionally biased region" description="Low complexity" evidence="5">
    <location>
        <begin position="615"/>
        <end position="633"/>
    </location>
</feature>
<feature type="region of interest" description="Disordered" evidence="5">
    <location>
        <begin position="1"/>
        <end position="242"/>
    </location>
</feature>
<dbReference type="PANTHER" id="PTHR22880:SF225">
    <property type="entry name" value="BROMODOMAIN-CONTAINING PROTEIN BET-1-RELATED"/>
    <property type="match status" value="1"/>
</dbReference>
<evidence type="ECO:0000256" key="1">
    <source>
        <dbReference type="ARBA" id="ARBA00004370"/>
    </source>
</evidence>
<feature type="domain" description="Bromo" evidence="6">
    <location>
        <begin position="462"/>
        <end position="534"/>
    </location>
</feature>
<dbReference type="PANTHER" id="PTHR22880">
    <property type="entry name" value="FALZ-RELATED BROMODOMAIN-CONTAINING PROTEINS"/>
    <property type="match status" value="1"/>
</dbReference>
<feature type="compositionally biased region" description="Pro residues" evidence="5">
    <location>
        <begin position="101"/>
        <end position="112"/>
    </location>
</feature>
<evidence type="ECO:0000256" key="3">
    <source>
        <dbReference type="ARBA" id="ARBA00023136"/>
    </source>
</evidence>
<organism evidence="8 9">
    <name type="scientific">Laetiporus sulphureus 93-53</name>
    <dbReference type="NCBI Taxonomy" id="1314785"/>
    <lineage>
        <taxon>Eukaryota</taxon>
        <taxon>Fungi</taxon>
        <taxon>Dikarya</taxon>
        <taxon>Basidiomycota</taxon>
        <taxon>Agaricomycotina</taxon>
        <taxon>Agaricomycetes</taxon>
        <taxon>Polyporales</taxon>
        <taxon>Laetiporus</taxon>
    </lineage>
</organism>
<evidence type="ECO:0000259" key="7">
    <source>
        <dbReference type="PROSITE" id="PS51525"/>
    </source>
</evidence>
<feature type="domain" description="NET" evidence="7">
    <location>
        <begin position="639"/>
        <end position="720"/>
    </location>
</feature>
<dbReference type="Proteomes" id="UP000076871">
    <property type="component" value="Unassembled WGS sequence"/>
</dbReference>
<dbReference type="GeneID" id="63821491"/>
<keyword evidence="3" id="KW-0472">Membrane</keyword>
<dbReference type="Gene3D" id="1.20.1270.220">
    <property type="match status" value="1"/>
</dbReference>
<feature type="compositionally biased region" description="Polar residues" evidence="5">
    <location>
        <begin position="9"/>
        <end position="20"/>
    </location>
</feature>
<dbReference type="SMART" id="SM00297">
    <property type="entry name" value="BROMO"/>
    <property type="match status" value="2"/>
</dbReference>
<dbReference type="GO" id="GO:0005634">
    <property type="term" value="C:nucleus"/>
    <property type="evidence" value="ECO:0007669"/>
    <property type="project" value="TreeGrafter"/>
</dbReference>
<evidence type="ECO:0000256" key="2">
    <source>
        <dbReference type="ARBA" id="ARBA00023117"/>
    </source>
</evidence>
<feature type="compositionally biased region" description="Basic and acidic residues" evidence="5">
    <location>
        <begin position="39"/>
        <end position="67"/>
    </location>
</feature>
<feature type="compositionally biased region" description="Acidic residues" evidence="5">
    <location>
        <begin position="561"/>
        <end position="573"/>
    </location>
</feature>
<dbReference type="FunCoup" id="A0A165E7C3">
    <property type="interactions" value="666"/>
</dbReference>
<dbReference type="InterPro" id="IPR050935">
    <property type="entry name" value="Bromo_chromatin_reader"/>
</dbReference>
<dbReference type="AlphaFoldDB" id="A0A165E7C3"/>
<dbReference type="Gene3D" id="1.20.920.10">
    <property type="entry name" value="Bromodomain-like"/>
    <property type="match status" value="2"/>
</dbReference>
<name>A0A165E7C3_9APHY</name>
<feature type="compositionally biased region" description="Basic and acidic residues" evidence="5">
    <location>
        <begin position="754"/>
        <end position="763"/>
    </location>
</feature>